<name>A0ABR0SV16_9HYPO</name>
<dbReference type="PRINTS" id="PR00380">
    <property type="entry name" value="KINESINHEAVY"/>
</dbReference>
<evidence type="ECO:0000256" key="9">
    <source>
        <dbReference type="SAM" id="MobiDB-lite"/>
    </source>
</evidence>
<dbReference type="PANTHER" id="PTHR47972:SF45">
    <property type="entry name" value="PROTEIN CLARET SEGREGATIONAL"/>
    <property type="match status" value="1"/>
</dbReference>
<feature type="compositionally biased region" description="Polar residues" evidence="9">
    <location>
        <begin position="108"/>
        <end position="120"/>
    </location>
</feature>
<evidence type="ECO:0000313" key="11">
    <source>
        <dbReference type="EMBL" id="KAK5995973.1"/>
    </source>
</evidence>
<dbReference type="PROSITE" id="PS50067">
    <property type="entry name" value="KINESIN_MOTOR_2"/>
    <property type="match status" value="1"/>
</dbReference>
<keyword evidence="2 7" id="KW-0493">Microtubule</keyword>
<reference evidence="11 12" key="1">
    <citation type="submission" date="2024-01" db="EMBL/GenBank/DDBJ databases">
        <title>Complete genome of Cladobotryum mycophilum ATHUM6906.</title>
        <authorList>
            <person name="Christinaki A.C."/>
            <person name="Myridakis A.I."/>
            <person name="Kouvelis V.N."/>
        </authorList>
    </citation>
    <scope>NUCLEOTIDE SEQUENCE [LARGE SCALE GENOMIC DNA]</scope>
    <source>
        <strain evidence="11 12">ATHUM6906</strain>
    </source>
</reference>
<dbReference type="PROSITE" id="PS00411">
    <property type="entry name" value="KINESIN_MOTOR_1"/>
    <property type="match status" value="1"/>
</dbReference>
<evidence type="ECO:0000259" key="10">
    <source>
        <dbReference type="PROSITE" id="PS50067"/>
    </source>
</evidence>
<dbReference type="Proteomes" id="UP001338125">
    <property type="component" value="Unassembled WGS sequence"/>
</dbReference>
<gene>
    <name evidence="11" type="ORF">PT974_04393</name>
</gene>
<dbReference type="InterPro" id="IPR027417">
    <property type="entry name" value="P-loop_NTPase"/>
</dbReference>
<feature type="compositionally biased region" description="Basic and acidic residues" evidence="9">
    <location>
        <begin position="62"/>
        <end position="73"/>
    </location>
</feature>
<dbReference type="InterPro" id="IPR027640">
    <property type="entry name" value="Kinesin-like_fam"/>
</dbReference>
<dbReference type="SMART" id="SM00129">
    <property type="entry name" value="KISc"/>
    <property type="match status" value="1"/>
</dbReference>
<feature type="coiled-coil region" evidence="8">
    <location>
        <begin position="529"/>
        <end position="584"/>
    </location>
</feature>
<keyword evidence="3 6" id="KW-0547">Nucleotide-binding</keyword>
<dbReference type="SUPFAM" id="SSF52540">
    <property type="entry name" value="P-loop containing nucleoside triphosphate hydrolases"/>
    <property type="match status" value="1"/>
</dbReference>
<feature type="compositionally biased region" description="Polar residues" evidence="9">
    <location>
        <begin position="28"/>
        <end position="42"/>
    </location>
</feature>
<evidence type="ECO:0000256" key="6">
    <source>
        <dbReference type="PROSITE-ProRule" id="PRU00283"/>
    </source>
</evidence>
<feature type="region of interest" description="Disordered" evidence="9">
    <location>
        <begin position="471"/>
        <end position="493"/>
    </location>
</feature>
<proteinExistence type="inferred from homology"/>
<accession>A0ABR0SV16</accession>
<evidence type="ECO:0000256" key="5">
    <source>
        <dbReference type="ARBA" id="ARBA00023175"/>
    </source>
</evidence>
<keyword evidence="8" id="KW-0175">Coiled coil</keyword>
<evidence type="ECO:0000313" key="12">
    <source>
        <dbReference type="Proteomes" id="UP001338125"/>
    </source>
</evidence>
<keyword evidence="5 6" id="KW-0505">Motor protein</keyword>
<feature type="region of interest" description="Disordered" evidence="9">
    <location>
        <begin position="1"/>
        <end position="95"/>
    </location>
</feature>
<evidence type="ECO:0000256" key="4">
    <source>
        <dbReference type="ARBA" id="ARBA00022840"/>
    </source>
</evidence>
<feature type="binding site" evidence="6">
    <location>
        <begin position="689"/>
        <end position="696"/>
    </location>
    <ligand>
        <name>ATP</name>
        <dbReference type="ChEBI" id="CHEBI:30616"/>
    </ligand>
</feature>
<dbReference type="EMBL" id="JAVFKD010000004">
    <property type="protein sequence ID" value="KAK5995973.1"/>
    <property type="molecule type" value="Genomic_DNA"/>
</dbReference>
<comment type="caution">
    <text evidence="11">The sequence shown here is derived from an EMBL/GenBank/DDBJ whole genome shotgun (WGS) entry which is preliminary data.</text>
</comment>
<dbReference type="Gene3D" id="3.40.850.10">
    <property type="entry name" value="Kinesin motor domain"/>
    <property type="match status" value="1"/>
</dbReference>
<dbReference type="InterPro" id="IPR001752">
    <property type="entry name" value="Kinesin_motor_dom"/>
</dbReference>
<feature type="region of interest" description="Disordered" evidence="9">
    <location>
        <begin position="108"/>
        <end position="186"/>
    </location>
</feature>
<sequence>MDATENQAARPSKISRLPGPTQFGLTEWSDSQHNARIQSSIPAPSGFKGTKREISQSALQPEAKRKPLSERAIEYPTKPSLAAAAPAQAARPAVKGQTLASISQLKAPSRQLNSGINPTINGFGKTIAPVRNAPSSDRSTTSSSTRPGHTRSKSQAPRPRTAHGQRDDDEYEDGSNHAGMCASSDEERATPTFALLHNHKLRKHSSTSALSTSRESSLATKFSNLSLKDRIALRNSQVTPLSPIEHTPPPPLSNITISRPGNEKKNLKQTPTPILAASQEKVQGCIAFFKANSPTKSPTRGSYLTKESNLTGYVAFDVDKRVGNVESQFNELKAMVDTTLINRKGMDDALELAKRRVSELESDRTRFEERSERLRSELDQSKEEVRQGRHEVEKLRWEHTREIDELNRRHRDSIDDLSRQHRAAMDELTRELDRLKIQDANDHQQHIDTLTRQYQQELEDERKKREREVQTFKSQMGSERQDMESALHKKEREMRAIRSETEGLRSDLERQKALNGSLQLNLSEVSASNTTLEAKMNSLRSQVEFLESDTKAQSDAFAAMEARLQDALRIADEARQKLIKEETERRVLFNKYQELKGNIRVMCRVRPPLGNGEGEIAGMSYPDDRTSAEILVAGPEEKSSLGVVQRKSHPFEFDRVFTPSVQNDEIFDEISQLVQSALDGYNVCIFCYGQTGSGKTYTMSSSDGMIPRATHMIYDTITKLKEKSWEYTMEGSFVEVYNEELNDLLTPNDRLSKRLEIRHDEIRKQTAIINCKTVQLDSADSVEIMLEQASKNRSVAATKANERSSRSHSIFILKLIGENAATGERCEGTLNLVDLAGSERLKHSQVEGDRMKETQNINKSLSCLGDVIEALGRGSGHIPYRNSKLTHLLQYSLGGNSKTLMFVMVSPLETHLKETLTSLRFATKVHNTHIGTATATKKIKGGS</sequence>
<dbReference type="CDD" id="cd01366">
    <property type="entry name" value="KISc_C_terminal"/>
    <property type="match status" value="1"/>
</dbReference>
<organism evidence="11 12">
    <name type="scientific">Cladobotryum mycophilum</name>
    <dbReference type="NCBI Taxonomy" id="491253"/>
    <lineage>
        <taxon>Eukaryota</taxon>
        <taxon>Fungi</taxon>
        <taxon>Dikarya</taxon>
        <taxon>Ascomycota</taxon>
        <taxon>Pezizomycotina</taxon>
        <taxon>Sordariomycetes</taxon>
        <taxon>Hypocreomycetidae</taxon>
        <taxon>Hypocreales</taxon>
        <taxon>Hypocreaceae</taxon>
        <taxon>Cladobotryum</taxon>
    </lineage>
</organism>
<evidence type="ECO:0000256" key="1">
    <source>
        <dbReference type="ARBA" id="ARBA00010899"/>
    </source>
</evidence>
<protein>
    <recommendedName>
        <fullName evidence="7">Kinesin-like protein</fullName>
    </recommendedName>
</protein>
<feature type="compositionally biased region" description="Basic and acidic residues" evidence="9">
    <location>
        <begin position="479"/>
        <end position="493"/>
    </location>
</feature>
<dbReference type="InterPro" id="IPR019821">
    <property type="entry name" value="Kinesin_motor_CS"/>
</dbReference>
<evidence type="ECO:0000256" key="7">
    <source>
        <dbReference type="RuleBase" id="RU000394"/>
    </source>
</evidence>
<keyword evidence="4 6" id="KW-0067">ATP-binding</keyword>
<evidence type="ECO:0000256" key="8">
    <source>
        <dbReference type="SAM" id="Coils"/>
    </source>
</evidence>
<evidence type="ECO:0000256" key="3">
    <source>
        <dbReference type="ARBA" id="ARBA00022741"/>
    </source>
</evidence>
<dbReference type="InterPro" id="IPR036961">
    <property type="entry name" value="Kinesin_motor_dom_sf"/>
</dbReference>
<feature type="compositionally biased region" description="Low complexity" evidence="9">
    <location>
        <begin position="135"/>
        <end position="147"/>
    </location>
</feature>
<feature type="domain" description="Kinesin motor" evidence="10">
    <location>
        <begin position="598"/>
        <end position="928"/>
    </location>
</feature>
<comment type="similarity">
    <text evidence="1">Belongs to the TRAFAC class myosin-kinesin ATPase superfamily. Kinesin family. KIN-14 subfamily.</text>
</comment>
<feature type="compositionally biased region" description="Low complexity" evidence="9">
    <location>
        <begin position="82"/>
        <end position="93"/>
    </location>
</feature>
<keyword evidence="12" id="KW-1185">Reference proteome</keyword>
<dbReference type="PANTHER" id="PTHR47972">
    <property type="entry name" value="KINESIN-LIKE PROTEIN KLP-3"/>
    <property type="match status" value="1"/>
</dbReference>
<dbReference type="Pfam" id="PF00225">
    <property type="entry name" value="Kinesin"/>
    <property type="match status" value="1"/>
</dbReference>
<evidence type="ECO:0000256" key="2">
    <source>
        <dbReference type="ARBA" id="ARBA00022701"/>
    </source>
</evidence>